<proteinExistence type="predicted"/>
<dbReference type="Pfam" id="PF01569">
    <property type="entry name" value="PAP2"/>
    <property type="match status" value="1"/>
</dbReference>
<accession>A0ABU8LQI8</accession>
<reference evidence="3 4" key="1">
    <citation type="submission" date="2024-02" db="EMBL/GenBank/DDBJ databases">
        <authorList>
            <person name="Saticioglu I.B."/>
        </authorList>
    </citation>
    <scope>NUCLEOTIDE SEQUENCE [LARGE SCALE GENOMIC DNA]</scope>
    <source>
        <strain evidence="3 4">Mu-86</strain>
    </source>
</reference>
<dbReference type="Gene3D" id="1.20.144.10">
    <property type="entry name" value="Phosphatidic acid phosphatase type 2/haloperoxidase"/>
    <property type="match status" value="1"/>
</dbReference>
<feature type="transmembrane region" description="Helical" evidence="1">
    <location>
        <begin position="139"/>
        <end position="162"/>
    </location>
</feature>
<keyword evidence="1" id="KW-0472">Membrane</keyword>
<feature type="transmembrane region" description="Helical" evidence="1">
    <location>
        <begin position="24"/>
        <end position="45"/>
    </location>
</feature>
<dbReference type="PANTHER" id="PTHR14969:SF13">
    <property type="entry name" value="AT30094P"/>
    <property type="match status" value="1"/>
</dbReference>
<keyword evidence="1" id="KW-0812">Transmembrane</keyword>
<feature type="transmembrane region" description="Helical" evidence="1">
    <location>
        <begin position="167"/>
        <end position="187"/>
    </location>
</feature>
<dbReference type="InterPro" id="IPR036938">
    <property type="entry name" value="PAP2/HPO_sf"/>
</dbReference>
<dbReference type="InterPro" id="IPR000326">
    <property type="entry name" value="PAP2/HPO"/>
</dbReference>
<dbReference type="EMBL" id="JBBDGL010000001">
    <property type="protein sequence ID" value="MEJ1154522.1"/>
    <property type="molecule type" value="Genomic_DNA"/>
</dbReference>
<keyword evidence="4" id="KW-1185">Reference proteome</keyword>
<dbReference type="PANTHER" id="PTHR14969">
    <property type="entry name" value="SPHINGOSINE-1-PHOSPHATE PHOSPHOHYDROLASE"/>
    <property type="match status" value="1"/>
</dbReference>
<organism evidence="3 4">
    <name type="scientific">Microbacterium marmarense</name>
    <dbReference type="NCBI Taxonomy" id="3122051"/>
    <lineage>
        <taxon>Bacteria</taxon>
        <taxon>Bacillati</taxon>
        <taxon>Actinomycetota</taxon>
        <taxon>Actinomycetes</taxon>
        <taxon>Micrococcales</taxon>
        <taxon>Microbacteriaceae</taxon>
        <taxon>Microbacterium</taxon>
    </lineage>
</organism>
<dbReference type="RefSeq" id="WP_337336958.1">
    <property type="nucleotide sequence ID" value="NZ_JBBDGL010000001.1"/>
</dbReference>
<dbReference type="SMART" id="SM00014">
    <property type="entry name" value="acidPPc"/>
    <property type="match status" value="1"/>
</dbReference>
<comment type="caution">
    <text evidence="3">The sequence shown here is derived from an EMBL/GenBank/DDBJ whole genome shotgun (WGS) entry which is preliminary data.</text>
</comment>
<name>A0ABU8LQI8_9MICO</name>
<evidence type="ECO:0000313" key="3">
    <source>
        <dbReference type="EMBL" id="MEJ1154522.1"/>
    </source>
</evidence>
<keyword evidence="1" id="KW-1133">Transmembrane helix</keyword>
<feature type="transmembrane region" description="Helical" evidence="1">
    <location>
        <begin position="193"/>
        <end position="214"/>
    </location>
</feature>
<protein>
    <submittedName>
        <fullName evidence="3">Phosphatase PAP2 family protein</fullName>
    </submittedName>
</protein>
<sequence>MTELPPLEPPRVTLAPKPDPRRPIALVVGVAATVAFVILRFVVAFGDHEPLTVDVWWHALMVTTYSNAGIVIAWIPAIVGGTVGMICVGAVAVAAFLWRKRRWDAANVAIALVVVVAIGAPMAAVIARMRPADSLAESVATSFPSGHTAVATTFAITLALLLRRWYIWALGTLWVVVMMWSRTYLYAHWLSDVVAGFLEGVAVATLVWCAVEAVRDRRASRKLYRRSETQ</sequence>
<evidence type="ECO:0000256" key="1">
    <source>
        <dbReference type="SAM" id="Phobius"/>
    </source>
</evidence>
<dbReference type="SUPFAM" id="SSF48317">
    <property type="entry name" value="Acid phosphatase/Vanadium-dependent haloperoxidase"/>
    <property type="match status" value="1"/>
</dbReference>
<dbReference type="Proteomes" id="UP001368654">
    <property type="component" value="Unassembled WGS sequence"/>
</dbReference>
<evidence type="ECO:0000259" key="2">
    <source>
        <dbReference type="SMART" id="SM00014"/>
    </source>
</evidence>
<evidence type="ECO:0000313" key="4">
    <source>
        <dbReference type="Proteomes" id="UP001368654"/>
    </source>
</evidence>
<feature type="domain" description="Phosphatidic acid phosphatase type 2/haloperoxidase" evidence="2">
    <location>
        <begin position="105"/>
        <end position="208"/>
    </location>
</feature>
<feature type="transmembrane region" description="Helical" evidence="1">
    <location>
        <begin position="105"/>
        <end position="127"/>
    </location>
</feature>
<gene>
    <name evidence="3" type="ORF">WDU96_02780</name>
</gene>
<feature type="transmembrane region" description="Helical" evidence="1">
    <location>
        <begin position="65"/>
        <end position="98"/>
    </location>
</feature>